<dbReference type="SUPFAM" id="SSF55846">
    <property type="entry name" value="N-acetylmuramoyl-L-alanine amidase-like"/>
    <property type="match status" value="1"/>
</dbReference>
<dbReference type="InterPro" id="IPR002502">
    <property type="entry name" value="Amidase_domain"/>
</dbReference>
<gene>
    <name evidence="4" type="ORF">KME25_18580</name>
</gene>
<feature type="domain" description="Peptidoglycan recognition protein family" evidence="3">
    <location>
        <begin position="5"/>
        <end position="161"/>
    </location>
</feature>
<organism evidence="4 5">
    <name type="scientific">Symplocastrum torsivum CPER-KK1</name>
    <dbReference type="NCBI Taxonomy" id="450513"/>
    <lineage>
        <taxon>Bacteria</taxon>
        <taxon>Bacillati</taxon>
        <taxon>Cyanobacteriota</taxon>
        <taxon>Cyanophyceae</taxon>
        <taxon>Oscillatoriophycideae</taxon>
        <taxon>Oscillatoriales</taxon>
        <taxon>Microcoleaceae</taxon>
        <taxon>Symplocastrum</taxon>
    </lineage>
</organism>
<dbReference type="Pfam" id="PF01471">
    <property type="entry name" value="PG_binding_1"/>
    <property type="match status" value="2"/>
</dbReference>
<dbReference type="SUPFAM" id="SSF47090">
    <property type="entry name" value="PGBD-like"/>
    <property type="match status" value="2"/>
</dbReference>
<dbReference type="PANTHER" id="PTHR11022:SF41">
    <property type="entry name" value="PEPTIDOGLYCAN-RECOGNITION PROTEIN LC-RELATED"/>
    <property type="match status" value="1"/>
</dbReference>
<dbReference type="Gene3D" id="1.10.101.10">
    <property type="entry name" value="PGBD-like superfamily/PGBD"/>
    <property type="match status" value="2"/>
</dbReference>
<dbReference type="GO" id="GO:0008270">
    <property type="term" value="F:zinc ion binding"/>
    <property type="evidence" value="ECO:0007669"/>
    <property type="project" value="InterPro"/>
</dbReference>
<accession>A0A951PM12</accession>
<evidence type="ECO:0000313" key="5">
    <source>
        <dbReference type="Proteomes" id="UP000753908"/>
    </source>
</evidence>
<feature type="domain" description="N-acetylmuramoyl-L-alanine amidase" evidence="2">
    <location>
        <begin position="12"/>
        <end position="167"/>
    </location>
</feature>
<dbReference type="InterPro" id="IPR036365">
    <property type="entry name" value="PGBD-like_sf"/>
</dbReference>
<dbReference type="GO" id="GO:0009253">
    <property type="term" value="P:peptidoglycan catabolic process"/>
    <property type="evidence" value="ECO:0007669"/>
    <property type="project" value="InterPro"/>
</dbReference>
<dbReference type="InterPro" id="IPR015510">
    <property type="entry name" value="PGRP"/>
</dbReference>
<dbReference type="Gene3D" id="3.40.80.10">
    <property type="entry name" value="Peptidoglycan recognition protein-like"/>
    <property type="match status" value="1"/>
</dbReference>
<dbReference type="Pfam" id="PF01510">
    <property type="entry name" value="Amidase_2"/>
    <property type="match status" value="1"/>
</dbReference>
<name>A0A951PM12_9CYAN</name>
<dbReference type="Proteomes" id="UP000753908">
    <property type="component" value="Unassembled WGS sequence"/>
</dbReference>
<dbReference type="InterPro" id="IPR006619">
    <property type="entry name" value="PGRP_domain_met/bac"/>
</dbReference>
<dbReference type="InterPro" id="IPR036505">
    <property type="entry name" value="Amidase/PGRP_sf"/>
</dbReference>
<dbReference type="GO" id="GO:0008745">
    <property type="term" value="F:N-acetylmuramoyl-L-alanine amidase activity"/>
    <property type="evidence" value="ECO:0007669"/>
    <property type="project" value="InterPro"/>
</dbReference>
<evidence type="ECO:0000313" key="4">
    <source>
        <dbReference type="EMBL" id="MBW4546430.1"/>
    </source>
</evidence>
<reference evidence="4" key="2">
    <citation type="journal article" date="2022" name="Microbiol. Resour. Announc.">
        <title>Metagenome Sequencing to Explore Phylogenomics of Terrestrial Cyanobacteria.</title>
        <authorList>
            <person name="Ward R.D."/>
            <person name="Stajich J.E."/>
            <person name="Johansen J.R."/>
            <person name="Huntemann M."/>
            <person name="Clum A."/>
            <person name="Foster B."/>
            <person name="Foster B."/>
            <person name="Roux S."/>
            <person name="Palaniappan K."/>
            <person name="Varghese N."/>
            <person name="Mukherjee S."/>
            <person name="Reddy T.B.K."/>
            <person name="Daum C."/>
            <person name="Copeland A."/>
            <person name="Chen I.A."/>
            <person name="Ivanova N.N."/>
            <person name="Kyrpides N.C."/>
            <person name="Shapiro N."/>
            <person name="Eloe-Fadrosh E.A."/>
            <person name="Pietrasiak N."/>
        </authorList>
    </citation>
    <scope>NUCLEOTIDE SEQUENCE</scope>
    <source>
        <strain evidence="4">CPER-KK1</strain>
    </source>
</reference>
<dbReference type="EMBL" id="JAHHIF010000025">
    <property type="protein sequence ID" value="MBW4546430.1"/>
    <property type="molecule type" value="Genomic_DNA"/>
</dbReference>
<dbReference type="PANTHER" id="PTHR11022">
    <property type="entry name" value="PEPTIDOGLYCAN RECOGNITION PROTEIN"/>
    <property type="match status" value="1"/>
</dbReference>
<comment type="similarity">
    <text evidence="1">Belongs to the N-acetylmuramoyl-L-alanine amidase 2 family.</text>
</comment>
<dbReference type="SMART" id="SM00701">
    <property type="entry name" value="PGRP"/>
    <property type="match status" value="1"/>
</dbReference>
<dbReference type="CDD" id="cd06583">
    <property type="entry name" value="PGRP"/>
    <property type="match status" value="1"/>
</dbReference>
<evidence type="ECO:0000259" key="2">
    <source>
        <dbReference type="SMART" id="SM00644"/>
    </source>
</evidence>
<dbReference type="SMART" id="SM00644">
    <property type="entry name" value="Ami_2"/>
    <property type="match status" value="1"/>
</dbReference>
<sequence>MSFTASVITAKDWGAKPPKQWSEITRPQYIIIHHTATPNPPNDASKGTLTGAKEFAKSVQKAHMDGFGWVDSGHNFLNTTTGFLLEGRQGSLAAIVQGRSVRSAHAGNTKGNESPGIENEGTFTTYQMKVLQWNSLVELCASICSSCKISPDNIRGHRDFSPTQCPGDWLYSQLPRLRNEVRQRIDASVEDYLREGSTGTKVKELQQLLKAKGFNPGPIDGIFGSGTVQAVVSFQKFNGLKADGVVGPATWQALSVVPVLPESPPATLSLIDTYKYYRGLPHQDQAIAWLQGQVSKQVLEEFSQKWRDTPSQPFLPLQLGAVSPEVKQLQQRLQQQGLNPGVADGIFGAGTQAAVIAFQKAKGISADGIVGEKTWTTLNLS</sequence>
<dbReference type="InterPro" id="IPR036366">
    <property type="entry name" value="PGBDSf"/>
</dbReference>
<proteinExistence type="inferred from homology"/>
<reference evidence="4" key="1">
    <citation type="submission" date="2021-05" db="EMBL/GenBank/DDBJ databases">
        <authorList>
            <person name="Pietrasiak N."/>
            <person name="Ward R."/>
            <person name="Stajich J.E."/>
            <person name="Kurbessoian T."/>
        </authorList>
    </citation>
    <scope>NUCLEOTIDE SEQUENCE</scope>
    <source>
        <strain evidence="4">CPER-KK1</strain>
    </source>
</reference>
<dbReference type="AlphaFoldDB" id="A0A951PM12"/>
<evidence type="ECO:0000256" key="1">
    <source>
        <dbReference type="ARBA" id="ARBA00007553"/>
    </source>
</evidence>
<evidence type="ECO:0000259" key="3">
    <source>
        <dbReference type="SMART" id="SM00701"/>
    </source>
</evidence>
<dbReference type="InterPro" id="IPR002477">
    <property type="entry name" value="Peptidoglycan-bd-like"/>
</dbReference>
<protein>
    <submittedName>
        <fullName evidence="4">N-acetylmuramoyl-L-alanine amidase</fullName>
    </submittedName>
</protein>
<comment type="caution">
    <text evidence="4">The sequence shown here is derived from an EMBL/GenBank/DDBJ whole genome shotgun (WGS) entry which is preliminary data.</text>
</comment>